<keyword evidence="6 10" id="KW-0547">Nucleotide-binding</keyword>
<feature type="binding site" evidence="10 12">
    <location>
        <begin position="378"/>
        <end position="381"/>
    </location>
    <ligand>
        <name>ATP</name>
        <dbReference type="ChEBI" id="CHEBI:30616"/>
    </ligand>
</feature>
<dbReference type="FunFam" id="3.40.50.1260:FF:000007">
    <property type="entry name" value="Phosphoglycerate kinase"/>
    <property type="match status" value="1"/>
</dbReference>
<evidence type="ECO:0000256" key="2">
    <source>
        <dbReference type="ARBA" id="ARBA00004838"/>
    </source>
</evidence>
<comment type="subcellular location">
    <subcellularLocation>
        <location evidence="10">Cytoplasm</location>
    </subcellularLocation>
</comment>
<evidence type="ECO:0000256" key="7">
    <source>
        <dbReference type="ARBA" id="ARBA00022777"/>
    </source>
</evidence>
<reference evidence="14" key="1">
    <citation type="submission" date="2020-09" db="EMBL/GenBank/DDBJ databases">
        <title>New species isolated from human feces.</title>
        <authorList>
            <person name="Kitahara M."/>
            <person name="Shigeno Y."/>
            <person name="Shime M."/>
            <person name="Matsumoto Y."/>
            <person name="Nakamura S."/>
            <person name="Motooka D."/>
            <person name="Fukuoka S."/>
            <person name="Nishikawa H."/>
            <person name="Benno Y."/>
        </authorList>
    </citation>
    <scope>NUCLEOTIDE SEQUENCE</scope>
    <source>
        <strain evidence="14">MM35</strain>
    </source>
</reference>
<evidence type="ECO:0000256" key="8">
    <source>
        <dbReference type="ARBA" id="ARBA00022840"/>
    </source>
</evidence>
<evidence type="ECO:0000256" key="4">
    <source>
        <dbReference type="ARBA" id="ARBA00016471"/>
    </source>
</evidence>
<feature type="binding site" evidence="11">
    <location>
        <position position="180"/>
    </location>
    <ligand>
        <name>(2R)-3-phosphoglycerate</name>
        <dbReference type="ChEBI" id="CHEBI:58272"/>
    </ligand>
</feature>
<feature type="binding site" evidence="10">
    <location>
        <position position="321"/>
    </location>
    <ligand>
        <name>ATP</name>
        <dbReference type="ChEBI" id="CHEBI:30616"/>
    </ligand>
</feature>
<evidence type="ECO:0000256" key="9">
    <source>
        <dbReference type="ARBA" id="ARBA00023152"/>
    </source>
</evidence>
<feature type="binding site" evidence="10 11">
    <location>
        <begin position="23"/>
        <end position="25"/>
    </location>
    <ligand>
        <name>substrate</name>
    </ligand>
</feature>
<dbReference type="InterPro" id="IPR015824">
    <property type="entry name" value="Phosphoglycerate_kinase_N"/>
</dbReference>
<keyword evidence="10" id="KW-0963">Cytoplasm</keyword>
<feature type="binding site" evidence="11">
    <location>
        <position position="40"/>
    </location>
    <ligand>
        <name>(2R)-3-phosphoglycerate</name>
        <dbReference type="ChEBI" id="CHEBI:58272"/>
    </ligand>
</feature>
<dbReference type="PANTHER" id="PTHR11406">
    <property type="entry name" value="PHOSPHOGLYCERATE KINASE"/>
    <property type="match status" value="1"/>
</dbReference>
<feature type="binding site" evidence="10">
    <location>
        <position position="40"/>
    </location>
    <ligand>
        <name>substrate</name>
    </ligand>
</feature>
<evidence type="ECO:0000256" key="13">
    <source>
        <dbReference type="RuleBase" id="RU000532"/>
    </source>
</evidence>
<keyword evidence="15" id="KW-1185">Reference proteome</keyword>
<keyword evidence="5 10" id="KW-0808">Transferase</keyword>
<dbReference type="GO" id="GO:0006094">
    <property type="term" value="P:gluconeogenesis"/>
    <property type="evidence" value="ECO:0007669"/>
    <property type="project" value="TreeGrafter"/>
</dbReference>
<dbReference type="PIRSF" id="PIRSF000724">
    <property type="entry name" value="Pgk"/>
    <property type="match status" value="1"/>
</dbReference>
<dbReference type="UniPathway" id="UPA00109">
    <property type="reaction ID" value="UER00185"/>
</dbReference>
<dbReference type="RefSeq" id="WP_212820436.1">
    <property type="nucleotide sequence ID" value="NZ_AP023415.1"/>
</dbReference>
<dbReference type="PANTHER" id="PTHR11406:SF23">
    <property type="entry name" value="PHOSPHOGLYCERATE KINASE 1, CHLOROPLASTIC-RELATED"/>
    <property type="match status" value="1"/>
</dbReference>
<evidence type="ECO:0000313" key="14">
    <source>
        <dbReference type="EMBL" id="BCK79167.1"/>
    </source>
</evidence>
<evidence type="ECO:0000256" key="11">
    <source>
        <dbReference type="PIRSR" id="PIRSR000724-1"/>
    </source>
</evidence>
<dbReference type="KEGG" id="vfa:MM35RIKEN_13590"/>
<accession>A0A810PYG5</accession>
<comment type="pathway">
    <text evidence="2 10">Carbohydrate degradation; glycolysis; pyruvate from D-glyceraldehyde 3-phosphate: step 2/5.</text>
</comment>
<comment type="similarity">
    <text evidence="10 13">Belongs to the phosphoglycerate kinase family.</text>
</comment>
<dbReference type="CDD" id="cd00318">
    <property type="entry name" value="Phosphoglycerate_kinase"/>
    <property type="match status" value="1"/>
</dbReference>
<dbReference type="GO" id="GO:0005829">
    <property type="term" value="C:cytosol"/>
    <property type="evidence" value="ECO:0007669"/>
    <property type="project" value="TreeGrafter"/>
</dbReference>
<evidence type="ECO:0000256" key="3">
    <source>
        <dbReference type="ARBA" id="ARBA00013061"/>
    </source>
</evidence>
<feature type="binding site" evidence="11">
    <location>
        <position position="147"/>
    </location>
    <ligand>
        <name>(2R)-3-phosphoglycerate</name>
        <dbReference type="ChEBI" id="CHEBI:58272"/>
    </ligand>
</feature>
<protein>
    <recommendedName>
        <fullName evidence="4 10">Phosphoglycerate kinase</fullName>
        <ecNumber evidence="3 10">2.7.2.3</ecNumber>
    </recommendedName>
</protein>
<dbReference type="InterPro" id="IPR015911">
    <property type="entry name" value="Phosphoglycerate_kinase_CS"/>
</dbReference>
<dbReference type="GO" id="GO:0006096">
    <property type="term" value="P:glycolytic process"/>
    <property type="evidence" value="ECO:0007669"/>
    <property type="project" value="UniProtKB-UniRule"/>
</dbReference>
<feature type="binding site" evidence="10">
    <location>
        <position position="147"/>
    </location>
    <ligand>
        <name>substrate</name>
    </ligand>
</feature>
<dbReference type="EC" id="2.7.2.3" evidence="3 10"/>
<evidence type="ECO:0000256" key="1">
    <source>
        <dbReference type="ARBA" id="ARBA00000642"/>
    </source>
</evidence>
<proteinExistence type="inferred from homology"/>
<comment type="subunit">
    <text evidence="10">Monomer.</text>
</comment>
<evidence type="ECO:0000256" key="6">
    <source>
        <dbReference type="ARBA" id="ARBA00022741"/>
    </source>
</evidence>
<dbReference type="GO" id="GO:0043531">
    <property type="term" value="F:ADP binding"/>
    <property type="evidence" value="ECO:0007669"/>
    <property type="project" value="TreeGrafter"/>
</dbReference>
<name>A0A810PYG5_9FIRM</name>
<feature type="binding site" evidence="10 12">
    <location>
        <position position="230"/>
    </location>
    <ligand>
        <name>ATP</name>
        <dbReference type="ChEBI" id="CHEBI:30616"/>
    </ligand>
</feature>
<dbReference type="PRINTS" id="PR00477">
    <property type="entry name" value="PHGLYCKINASE"/>
</dbReference>
<dbReference type="SUPFAM" id="SSF53748">
    <property type="entry name" value="Phosphoglycerate kinase"/>
    <property type="match status" value="1"/>
</dbReference>
<sequence length="422" mass="44740">MNYNKKTVADVNVSGKKVLLRCDFNVPQDKETGTITSDKRIVAALPTIRYLLDHGAAVIACSHLGKPEPDFDKWVKKQSEKGKDPASLTREKWEKSLQKLTLAPVAERLSQLLGQEVLFAHDVVGEDATAKAAALQPGQVLLLENTRFEKGETKNDPGFAEKLASLAEIYVSDAFGAVHRAHASTAGVAKYLPAVSGFLIEKELRIIGGALASPKRPLVAILGGSKVSSKIGVINNLLEIADTVIIGGGMAYTFSAAQGGRIGDSLLESDWTEYARDMIKKAADKGVKLLLPVDTVIADRFAPDADTRVVPAGEIPDGWQGLDIGPETVKLYTRAVSDAGTVIWNGPMGVFEFEKFAAGTKAIAEALSKTDAITIIGGGDSAAAVEQLGYADKMTHISTGGGASLEFLEGKELPGVACLLDK</sequence>
<feature type="binding site" evidence="10 11">
    <location>
        <begin position="63"/>
        <end position="66"/>
    </location>
    <ligand>
        <name>substrate</name>
    </ligand>
</feature>
<dbReference type="PROSITE" id="PS00111">
    <property type="entry name" value="PGLYCERATE_KINASE"/>
    <property type="match status" value="1"/>
</dbReference>
<feature type="binding site" evidence="10 12">
    <location>
        <position position="352"/>
    </location>
    <ligand>
        <name>ATP</name>
        <dbReference type="ChEBI" id="CHEBI:30616"/>
    </ligand>
</feature>
<dbReference type="AlphaFoldDB" id="A0A810PYG5"/>
<dbReference type="InterPro" id="IPR001576">
    <property type="entry name" value="Phosphoglycerate_kinase"/>
</dbReference>
<keyword evidence="9 10" id="KW-0324">Glycolysis</keyword>
<dbReference type="EMBL" id="AP023415">
    <property type="protein sequence ID" value="BCK79167.1"/>
    <property type="molecule type" value="Genomic_DNA"/>
</dbReference>
<dbReference type="Pfam" id="PF00162">
    <property type="entry name" value="PGK"/>
    <property type="match status" value="1"/>
</dbReference>
<keyword evidence="7 10" id="KW-0418">Kinase</keyword>
<keyword evidence="8 10" id="KW-0067">ATP-binding</keyword>
<evidence type="ECO:0000256" key="10">
    <source>
        <dbReference type="HAMAP-Rule" id="MF_00145"/>
    </source>
</evidence>
<dbReference type="Proteomes" id="UP000681343">
    <property type="component" value="Chromosome"/>
</dbReference>
<comment type="catalytic activity">
    <reaction evidence="1 10 13">
        <text>(2R)-3-phosphoglycerate + ATP = (2R)-3-phospho-glyceroyl phosphate + ADP</text>
        <dbReference type="Rhea" id="RHEA:14801"/>
        <dbReference type="ChEBI" id="CHEBI:30616"/>
        <dbReference type="ChEBI" id="CHEBI:57604"/>
        <dbReference type="ChEBI" id="CHEBI:58272"/>
        <dbReference type="ChEBI" id="CHEBI:456216"/>
        <dbReference type="EC" id="2.7.2.3"/>
    </reaction>
</comment>
<evidence type="ECO:0000256" key="5">
    <source>
        <dbReference type="ARBA" id="ARBA00022679"/>
    </source>
</evidence>
<dbReference type="GO" id="GO:0004618">
    <property type="term" value="F:phosphoglycerate kinase activity"/>
    <property type="evidence" value="ECO:0007669"/>
    <property type="project" value="UniProtKB-UniRule"/>
</dbReference>
<dbReference type="Gene3D" id="3.40.50.1260">
    <property type="entry name" value="Phosphoglycerate kinase, N-terminal domain"/>
    <property type="match status" value="2"/>
</dbReference>
<evidence type="ECO:0000256" key="12">
    <source>
        <dbReference type="PIRSR" id="PIRSR000724-2"/>
    </source>
</evidence>
<gene>
    <name evidence="10 14" type="primary">pgk</name>
    <name evidence="14" type="ORF">MM35RIKEN_13590</name>
</gene>
<dbReference type="HAMAP" id="MF_00145">
    <property type="entry name" value="Phosphoglyc_kinase"/>
    <property type="match status" value="1"/>
</dbReference>
<feature type="binding site" evidence="10">
    <location>
        <position position="180"/>
    </location>
    <ligand>
        <name>substrate</name>
    </ligand>
</feature>
<dbReference type="GO" id="GO:0005524">
    <property type="term" value="F:ATP binding"/>
    <property type="evidence" value="ECO:0007669"/>
    <property type="project" value="UniProtKB-KW"/>
</dbReference>
<organism evidence="14 15">
    <name type="scientific">Vescimonas fastidiosa</name>
    <dbReference type="NCBI Taxonomy" id="2714353"/>
    <lineage>
        <taxon>Bacteria</taxon>
        <taxon>Bacillati</taxon>
        <taxon>Bacillota</taxon>
        <taxon>Clostridia</taxon>
        <taxon>Eubacteriales</taxon>
        <taxon>Oscillospiraceae</taxon>
        <taxon>Vescimonas</taxon>
    </lineage>
</organism>
<dbReference type="InterPro" id="IPR036043">
    <property type="entry name" value="Phosphoglycerate_kinase_sf"/>
</dbReference>
<evidence type="ECO:0000313" key="15">
    <source>
        <dbReference type="Proteomes" id="UP000681343"/>
    </source>
</evidence>